<evidence type="ECO:0000313" key="1">
    <source>
        <dbReference type="EMBL" id="PSS10915.1"/>
    </source>
</evidence>
<keyword evidence="2" id="KW-1185">Reference proteome</keyword>
<dbReference type="Proteomes" id="UP000241818">
    <property type="component" value="Unassembled WGS sequence"/>
</dbReference>
<accession>A0A2T3ATU4</accession>
<reference evidence="1 2" key="1">
    <citation type="journal article" date="2018" name="New Phytol.">
        <title>Comparative genomics and transcriptomics depict ericoid mycorrhizal fungi as versatile saprotrophs and plant mutualists.</title>
        <authorList>
            <person name="Martino E."/>
            <person name="Morin E."/>
            <person name="Grelet G.A."/>
            <person name="Kuo A."/>
            <person name="Kohler A."/>
            <person name="Daghino S."/>
            <person name="Barry K.W."/>
            <person name="Cichocki N."/>
            <person name="Clum A."/>
            <person name="Dockter R.B."/>
            <person name="Hainaut M."/>
            <person name="Kuo R.C."/>
            <person name="LaButti K."/>
            <person name="Lindahl B.D."/>
            <person name="Lindquist E.A."/>
            <person name="Lipzen A."/>
            <person name="Khouja H.R."/>
            <person name="Magnuson J."/>
            <person name="Murat C."/>
            <person name="Ohm R.A."/>
            <person name="Singer S.W."/>
            <person name="Spatafora J.W."/>
            <person name="Wang M."/>
            <person name="Veneault-Fourrey C."/>
            <person name="Henrissat B."/>
            <person name="Grigoriev I.V."/>
            <person name="Martin F.M."/>
            <person name="Perotto S."/>
        </authorList>
    </citation>
    <scope>NUCLEOTIDE SEQUENCE [LARGE SCALE GENOMIC DNA]</scope>
    <source>
        <strain evidence="1 2">ATCC 22711</strain>
    </source>
</reference>
<dbReference type="EMBL" id="KZ679016">
    <property type="protein sequence ID" value="PSS10915.1"/>
    <property type="molecule type" value="Genomic_DNA"/>
</dbReference>
<gene>
    <name evidence="1" type="ORF">M430DRAFT_270927</name>
</gene>
<sequence length="119" mass="13262">MRSEGKGIKKNTEMIDRIPESRRRHRCFGTGIDAWGLIGGMGIWGIGGAGGSEIPRGMVMGIWREGEVRGRDIDYFGKIRRVGFLIYVYRYDRAVGEEAVGESVREGKGSRARRAAADR</sequence>
<dbReference type="GeneID" id="36573600"/>
<organism evidence="1 2">
    <name type="scientific">Amorphotheca resinae ATCC 22711</name>
    <dbReference type="NCBI Taxonomy" id="857342"/>
    <lineage>
        <taxon>Eukaryota</taxon>
        <taxon>Fungi</taxon>
        <taxon>Dikarya</taxon>
        <taxon>Ascomycota</taxon>
        <taxon>Pezizomycotina</taxon>
        <taxon>Leotiomycetes</taxon>
        <taxon>Helotiales</taxon>
        <taxon>Amorphothecaceae</taxon>
        <taxon>Amorphotheca</taxon>
    </lineage>
</organism>
<dbReference type="InParanoid" id="A0A2T3ATU4"/>
<dbReference type="AlphaFoldDB" id="A0A2T3ATU4"/>
<name>A0A2T3ATU4_AMORE</name>
<proteinExistence type="predicted"/>
<dbReference type="RefSeq" id="XP_024718094.1">
    <property type="nucleotide sequence ID" value="XM_024865519.1"/>
</dbReference>
<protein>
    <submittedName>
        <fullName evidence="1">Uncharacterized protein</fullName>
    </submittedName>
</protein>
<evidence type="ECO:0000313" key="2">
    <source>
        <dbReference type="Proteomes" id="UP000241818"/>
    </source>
</evidence>